<keyword evidence="3" id="KW-1185">Reference proteome</keyword>
<name>A0A0A0JGX8_9MICO</name>
<dbReference type="EMBL" id="AVPK01000009">
    <property type="protein sequence ID" value="KGN36670.1"/>
    <property type="molecule type" value="Genomic_DNA"/>
</dbReference>
<evidence type="ECO:0000256" key="1">
    <source>
        <dbReference type="SAM" id="SignalP"/>
    </source>
</evidence>
<feature type="signal peptide" evidence="1">
    <location>
        <begin position="1"/>
        <end position="28"/>
    </location>
</feature>
<keyword evidence="1" id="KW-0732">Signal</keyword>
<evidence type="ECO:0000313" key="2">
    <source>
        <dbReference type="EMBL" id="KGN36670.1"/>
    </source>
</evidence>
<organism evidence="2 3">
    <name type="scientific">Knoellia subterranea KCTC 19937</name>
    <dbReference type="NCBI Taxonomy" id="1385521"/>
    <lineage>
        <taxon>Bacteria</taxon>
        <taxon>Bacillati</taxon>
        <taxon>Actinomycetota</taxon>
        <taxon>Actinomycetes</taxon>
        <taxon>Micrococcales</taxon>
        <taxon>Intrasporangiaceae</taxon>
        <taxon>Knoellia</taxon>
    </lineage>
</organism>
<reference evidence="2 3" key="1">
    <citation type="submission" date="2013-08" db="EMBL/GenBank/DDBJ databases">
        <title>The genome sequence of Knoellia subterranea.</title>
        <authorList>
            <person name="Zhu W."/>
            <person name="Wang G."/>
        </authorList>
    </citation>
    <scope>NUCLEOTIDE SEQUENCE [LARGE SCALE GENOMIC DNA]</scope>
    <source>
        <strain evidence="2 3">KCTC 19937</strain>
    </source>
</reference>
<evidence type="ECO:0008006" key="4">
    <source>
        <dbReference type="Google" id="ProtNLM"/>
    </source>
</evidence>
<dbReference type="RefSeq" id="WP_156969798.1">
    <property type="nucleotide sequence ID" value="NZ_AVPK01000009.1"/>
</dbReference>
<comment type="caution">
    <text evidence="2">The sequence shown here is derived from an EMBL/GenBank/DDBJ whole genome shotgun (WGS) entry which is preliminary data.</text>
</comment>
<gene>
    <name evidence="2" type="ORF">N803_04020</name>
</gene>
<sequence>MTRTTRTSAALGLATVLTTALATGTATAAPAEAAGDARTAVVETMNATWDISGAVTGAPGNHHVGQLYVEDGPGTDSDTVFLMNSDYLCPDALTPDSGQCAALRSTSQMGVDNQLVLDLRGRLSSGQVEMSIPGSWDEGGVTTDVTLGATLDVAGTGSVTRTRQTVVWQNFTTLTSLERAGTVTGTIAGMSFTDLPVDLKRETYR</sequence>
<dbReference type="AlphaFoldDB" id="A0A0A0JGX8"/>
<evidence type="ECO:0000313" key="3">
    <source>
        <dbReference type="Proteomes" id="UP000030011"/>
    </source>
</evidence>
<dbReference type="Proteomes" id="UP000030011">
    <property type="component" value="Unassembled WGS sequence"/>
</dbReference>
<accession>A0A0A0JGX8</accession>
<protein>
    <recommendedName>
        <fullName evidence="4">Cholesterol esterase</fullName>
    </recommendedName>
</protein>
<proteinExistence type="predicted"/>
<feature type="chain" id="PRO_5001964271" description="Cholesterol esterase" evidence="1">
    <location>
        <begin position="29"/>
        <end position="205"/>
    </location>
</feature>